<organism evidence="2 3">
    <name type="scientific">Roseomonas marmotae</name>
    <dbReference type="NCBI Taxonomy" id="2768161"/>
    <lineage>
        <taxon>Bacteria</taxon>
        <taxon>Pseudomonadati</taxon>
        <taxon>Pseudomonadota</taxon>
        <taxon>Alphaproteobacteria</taxon>
        <taxon>Acetobacterales</taxon>
        <taxon>Roseomonadaceae</taxon>
        <taxon>Roseomonas</taxon>
    </lineage>
</organism>
<comment type="caution">
    <text evidence="2">The sequence shown here is derived from an EMBL/GenBank/DDBJ whole genome shotgun (WGS) entry which is preliminary data.</text>
</comment>
<dbReference type="Gene3D" id="3.40.30.10">
    <property type="entry name" value="Glutaredoxin"/>
    <property type="match status" value="1"/>
</dbReference>
<dbReference type="RefSeq" id="WP_207447293.1">
    <property type="nucleotide sequence ID" value="NZ_CP061091.1"/>
</dbReference>
<dbReference type="Proteomes" id="UP001518990">
    <property type="component" value="Unassembled WGS sequence"/>
</dbReference>
<evidence type="ECO:0000259" key="1">
    <source>
        <dbReference type="PROSITE" id="PS50404"/>
    </source>
</evidence>
<keyword evidence="3" id="KW-1185">Reference proteome</keyword>
<reference evidence="2 3" key="1">
    <citation type="submission" date="2020-09" db="EMBL/GenBank/DDBJ databases">
        <title>Roseomonas.</title>
        <authorList>
            <person name="Zhu W."/>
        </authorList>
    </citation>
    <scope>NUCLEOTIDE SEQUENCE [LARGE SCALE GENOMIC DNA]</scope>
    <source>
        <strain evidence="2 3">1311</strain>
    </source>
</reference>
<dbReference type="PANTHER" id="PTHR42673">
    <property type="entry name" value="MALEYLACETOACETATE ISOMERASE"/>
    <property type="match status" value="1"/>
</dbReference>
<dbReference type="InterPro" id="IPR004045">
    <property type="entry name" value="Glutathione_S-Trfase_N"/>
</dbReference>
<dbReference type="InterPro" id="IPR036249">
    <property type="entry name" value="Thioredoxin-like_sf"/>
</dbReference>
<dbReference type="SUPFAM" id="SSF52833">
    <property type="entry name" value="Thioredoxin-like"/>
    <property type="match status" value="1"/>
</dbReference>
<gene>
    <name evidence="2" type="ORF">IAI60_11370</name>
</gene>
<dbReference type="SFLD" id="SFLDS00019">
    <property type="entry name" value="Glutathione_Transferase_(cytos"/>
    <property type="match status" value="1"/>
</dbReference>
<feature type="domain" description="GST N-terminal" evidence="1">
    <location>
        <begin position="4"/>
        <end position="83"/>
    </location>
</feature>
<protein>
    <submittedName>
        <fullName evidence="2">Glutathione S-transferase</fullName>
    </submittedName>
</protein>
<dbReference type="InterPro" id="IPR040079">
    <property type="entry name" value="Glutathione_S-Trfase"/>
</dbReference>
<evidence type="ECO:0000313" key="3">
    <source>
        <dbReference type="Proteomes" id="UP001518990"/>
    </source>
</evidence>
<dbReference type="CDD" id="cd03194">
    <property type="entry name" value="GST_C_3"/>
    <property type="match status" value="1"/>
</dbReference>
<evidence type="ECO:0000313" key="2">
    <source>
        <dbReference type="EMBL" id="MBO1075208.1"/>
    </source>
</evidence>
<accession>A0ABS3KCK9</accession>
<dbReference type="InterPro" id="IPR036282">
    <property type="entry name" value="Glutathione-S-Trfase_C_sf"/>
</dbReference>
<dbReference type="SUPFAM" id="SSF47616">
    <property type="entry name" value="GST C-terminal domain-like"/>
    <property type="match status" value="1"/>
</dbReference>
<sequence>MADGRLFIGTKMYSSWSLRGWLAVHLAGLDVEEVMIPLAGGSTPAVKQATPSGTVPYLEHRGARVWESLAILEYCAELAPRLWPEDRAARAWARSIASEMHAGFRALRQNMPMTILNTRPGEGATPEAMADIARIDAIWQAALEASGGPFLFGQEMGGADVMYAPVVCRFLTWRPAVSAAAQGYMQAVRAHPLMQRWYAEAAQEPVEWRLPQYEAPTK</sequence>
<dbReference type="PANTHER" id="PTHR42673:SF4">
    <property type="entry name" value="MALEYLACETOACETATE ISOMERASE"/>
    <property type="match status" value="1"/>
</dbReference>
<proteinExistence type="predicted"/>
<name>A0ABS3KCK9_9PROT</name>
<dbReference type="Pfam" id="PF13409">
    <property type="entry name" value="GST_N_2"/>
    <property type="match status" value="1"/>
</dbReference>
<dbReference type="Gene3D" id="1.20.1050.10">
    <property type="match status" value="1"/>
</dbReference>
<dbReference type="PROSITE" id="PS50404">
    <property type="entry name" value="GST_NTER"/>
    <property type="match status" value="1"/>
</dbReference>
<dbReference type="EMBL" id="JACTNF010000010">
    <property type="protein sequence ID" value="MBO1075208.1"/>
    <property type="molecule type" value="Genomic_DNA"/>
</dbReference>